<feature type="domain" description="N-acetyltransferase" evidence="1">
    <location>
        <begin position="1"/>
        <end position="138"/>
    </location>
</feature>
<name>A0A919SHD1_9ACTN</name>
<dbReference type="GO" id="GO:0008999">
    <property type="term" value="F:protein-N-terminal-alanine acetyltransferase activity"/>
    <property type="evidence" value="ECO:0007669"/>
    <property type="project" value="TreeGrafter"/>
</dbReference>
<dbReference type="InterPro" id="IPR000182">
    <property type="entry name" value="GNAT_dom"/>
</dbReference>
<dbReference type="RefSeq" id="WP_307857939.1">
    <property type="nucleotide sequence ID" value="NZ_BAABEA010000005.1"/>
</dbReference>
<dbReference type="InterPro" id="IPR051908">
    <property type="entry name" value="Ribosomal_N-acetyltransferase"/>
</dbReference>
<organism evidence="2 3">
    <name type="scientific">Actinoplanes auranticolor</name>
    <dbReference type="NCBI Taxonomy" id="47988"/>
    <lineage>
        <taxon>Bacteria</taxon>
        <taxon>Bacillati</taxon>
        <taxon>Actinomycetota</taxon>
        <taxon>Actinomycetes</taxon>
        <taxon>Micromonosporales</taxon>
        <taxon>Micromonosporaceae</taxon>
        <taxon>Actinoplanes</taxon>
    </lineage>
</organism>
<evidence type="ECO:0000259" key="1">
    <source>
        <dbReference type="PROSITE" id="PS51186"/>
    </source>
</evidence>
<dbReference type="GO" id="GO:1990189">
    <property type="term" value="F:protein N-terminal-serine acetyltransferase activity"/>
    <property type="evidence" value="ECO:0007669"/>
    <property type="project" value="TreeGrafter"/>
</dbReference>
<dbReference type="SUPFAM" id="SSF55729">
    <property type="entry name" value="Acyl-CoA N-acyltransferases (Nat)"/>
    <property type="match status" value="1"/>
</dbReference>
<sequence length="144" mass="15765">MDGLGPNTPEETGIFLAHALASDRATPRRTWKFAVVRRTDDMLIGSAELHIESPEHRRGTMGYVIAPAAQGQGYATEAAQALLDFGLTGGGLHRIAATCDPENAASARVLEKIGMTREGRLRDHFLIRGAWRDRLLYAKLGQLR</sequence>
<dbReference type="Gene3D" id="3.40.630.30">
    <property type="match status" value="1"/>
</dbReference>
<proteinExistence type="predicted"/>
<dbReference type="AlphaFoldDB" id="A0A919SHD1"/>
<evidence type="ECO:0000313" key="3">
    <source>
        <dbReference type="Proteomes" id="UP000681340"/>
    </source>
</evidence>
<dbReference type="Pfam" id="PF13302">
    <property type="entry name" value="Acetyltransf_3"/>
    <property type="match status" value="1"/>
</dbReference>
<dbReference type="InterPro" id="IPR016181">
    <property type="entry name" value="Acyl_CoA_acyltransferase"/>
</dbReference>
<evidence type="ECO:0000313" key="2">
    <source>
        <dbReference type="EMBL" id="GIM71659.1"/>
    </source>
</evidence>
<keyword evidence="3" id="KW-1185">Reference proteome</keyword>
<dbReference type="PANTHER" id="PTHR43441">
    <property type="entry name" value="RIBOSOMAL-PROTEIN-SERINE ACETYLTRANSFERASE"/>
    <property type="match status" value="1"/>
</dbReference>
<comment type="caution">
    <text evidence="2">The sequence shown here is derived from an EMBL/GenBank/DDBJ whole genome shotgun (WGS) entry which is preliminary data.</text>
</comment>
<protein>
    <recommendedName>
        <fullName evidence="1">N-acetyltransferase domain-containing protein</fullName>
    </recommendedName>
</protein>
<reference evidence="2" key="1">
    <citation type="submission" date="2021-03" db="EMBL/GenBank/DDBJ databases">
        <title>Whole genome shotgun sequence of Actinoplanes auranticolor NBRC 12245.</title>
        <authorList>
            <person name="Komaki H."/>
            <person name="Tamura T."/>
        </authorList>
    </citation>
    <scope>NUCLEOTIDE SEQUENCE</scope>
    <source>
        <strain evidence="2">NBRC 12245</strain>
    </source>
</reference>
<dbReference type="EMBL" id="BOQL01000037">
    <property type="protein sequence ID" value="GIM71659.1"/>
    <property type="molecule type" value="Genomic_DNA"/>
</dbReference>
<dbReference type="PANTHER" id="PTHR43441:SF11">
    <property type="entry name" value="RIBOSOMAL-PROTEIN-SERINE ACETYLTRANSFERASE"/>
    <property type="match status" value="1"/>
</dbReference>
<gene>
    <name evidence="2" type="ORF">Aau02nite_47120</name>
</gene>
<dbReference type="GO" id="GO:0005737">
    <property type="term" value="C:cytoplasm"/>
    <property type="evidence" value="ECO:0007669"/>
    <property type="project" value="TreeGrafter"/>
</dbReference>
<dbReference type="PROSITE" id="PS51186">
    <property type="entry name" value="GNAT"/>
    <property type="match status" value="1"/>
</dbReference>
<dbReference type="Proteomes" id="UP000681340">
    <property type="component" value="Unassembled WGS sequence"/>
</dbReference>
<accession>A0A919SHD1</accession>